<protein>
    <submittedName>
        <fullName evidence="3">Uncharacterized protein</fullName>
    </submittedName>
</protein>
<reference evidence="3 4" key="1">
    <citation type="submission" date="2018-08" db="EMBL/GenBank/DDBJ databases">
        <title>Mucilaginibacter sp. MYSH2.</title>
        <authorList>
            <person name="Seo T."/>
        </authorList>
    </citation>
    <scope>NUCLEOTIDE SEQUENCE [LARGE SCALE GENOMIC DNA]</scope>
    <source>
        <strain evidence="3 4">MYSH2</strain>
    </source>
</reference>
<evidence type="ECO:0000256" key="1">
    <source>
        <dbReference type="SAM" id="MobiDB-lite"/>
    </source>
</evidence>
<evidence type="ECO:0000256" key="2">
    <source>
        <dbReference type="SAM" id="SignalP"/>
    </source>
</evidence>
<organism evidence="3 4">
    <name type="scientific">Mucilaginibacter conchicola</name>
    <dbReference type="NCBI Taxonomy" id="2303333"/>
    <lineage>
        <taxon>Bacteria</taxon>
        <taxon>Pseudomonadati</taxon>
        <taxon>Bacteroidota</taxon>
        <taxon>Sphingobacteriia</taxon>
        <taxon>Sphingobacteriales</taxon>
        <taxon>Sphingobacteriaceae</taxon>
        <taxon>Mucilaginibacter</taxon>
    </lineage>
</organism>
<proteinExistence type="predicted"/>
<accession>A0A372NXJ9</accession>
<name>A0A372NXJ9_9SPHI</name>
<dbReference type="EMBL" id="QWDC01000001">
    <property type="protein sequence ID" value="RFZ94389.1"/>
    <property type="molecule type" value="Genomic_DNA"/>
</dbReference>
<feature type="chain" id="PRO_5016737166" evidence="2">
    <location>
        <begin position="19"/>
        <end position="83"/>
    </location>
</feature>
<evidence type="ECO:0000313" key="4">
    <source>
        <dbReference type="Proteomes" id="UP000264217"/>
    </source>
</evidence>
<evidence type="ECO:0000313" key="3">
    <source>
        <dbReference type="EMBL" id="RFZ94389.1"/>
    </source>
</evidence>
<feature type="region of interest" description="Disordered" evidence="1">
    <location>
        <begin position="19"/>
        <end position="83"/>
    </location>
</feature>
<keyword evidence="4" id="KW-1185">Reference proteome</keyword>
<feature type="signal peptide" evidence="2">
    <location>
        <begin position="1"/>
        <end position="18"/>
    </location>
</feature>
<comment type="caution">
    <text evidence="3">The sequence shown here is derived from an EMBL/GenBank/DDBJ whole genome shotgun (WGS) entry which is preliminary data.</text>
</comment>
<keyword evidence="2" id="KW-0732">Signal</keyword>
<feature type="compositionally biased region" description="Basic and acidic residues" evidence="1">
    <location>
        <begin position="20"/>
        <end position="61"/>
    </location>
</feature>
<dbReference type="Proteomes" id="UP000264217">
    <property type="component" value="Unassembled WGS sequence"/>
</dbReference>
<gene>
    <name evidence="3" type="ORF">D0C36_02210</name>
</gene>
<dbReference type="AlphaFoldDB" id="A0A372NXJ9"/>
<sequence>MKYTYIALALLLATTACTSHENKEKNDTTAEKELKDSVKVADSTTIKKDTTGEKKLKDSVKVADSTTAEPVMRPLGQSGKRGG</sequence>
<dbReference type="PROSITE" id="PS51257">
    <property type="entry name" value="PROKAR_LIPOPROTEIN"/>
    <property type="match status" value="1"/>
</dbReference>
<dbReference type="RefSeq" id="WP_117389952.1">
    <property type="nucleotide sequence ID" value="NZ_QWDC01000001.1"/>
</dbReference>